<dbReference type="EMBL" id="CP022983">
    <property type="protein sequence ID" value="ASV66659.1"/>
    <property type="molecule type" value="Genomic_DNA"/>
</dbReference>
<dbReference type="AlphaFoldDB" id="A0A248TES5"/>
<sequence>MNTFKIPVGIQPIHIKHDRVDIFKPQVSSYTPPAAQQKMNHAISDSLNQLMKEQGYGQPQTELTGGFDLKNNQKGVLSLTLTVYSYSGGAHGLTFTRGLTFNSLTGKQYTLGELFKKDSNYKVRLNTLIKQQLQERGLTTDLLVPYPGITDTQSFYTADLTLVIIFDVYSLLPYVYGTIYFPISLYSFQDMINDEGPLGKMFS</sequence>
<reference evidence="3 4" key="1">
    <citation type="submission" date="2017-08" db="EMBL/GenBank/DDBJ databases">
        <title>Complete Genome Sequence of Bacillus kochii Oregon-R-modENCODE STRAIN BDGP4, isolated from Drosophila melanogaster gut.</title>
        <authorList>
            <person name="Wan K.H."/>
            <person name="Yu C."/>
            <person name="Park S."/>
            <person name="Hammonds A.S."/>
            <person name="Booth B.W."/>
            <person name="Celniker S.E."/>
        </authorList>
    </citation>
    <scope>NUCLEOTIDE SEQUENCE [LARGE SCALE GENOMIC DNA]</scope>
    <source>
        <strain evidence="3 4">BDGP4</strain>
    </source>
</reference>
<proteinExistence type="predicted"/>
<dbReference type="InterPro" id="IPR025303">
    <property type="entry name" value="PdaC"/>
</dbReference>
<dbReference type="RefSeq" id="WP_095370234.1">
    <property type="nucleotide sequence ID" value="NZ_CP022983.1"/>
</dbReference>
<dbReference type="Pfam" id="PF11738">
    <property type="entry name" value="DUF3298"/>
    <property type="match status" value="1"/>
</dbReference>
<dbReference type="InterPro" id="IPR021729">
    <property type="entry name" value="DUF3298"/>
</dbReference>
<evidence type="ECO:0008006" key="5">
    <source>
        <dbReference type="Google" id="ProtNLM"/>
    </source>
</evidence>
<gene>
    <name evidence="3" type="ORF">CKF48_04580</name>
</gene>
<evidence type="ECO:0000313" key="4">
    <source>
        <dbReference type="Proteomes" id="UP000215137"/>
    </source>
</evidence>
<organism evidence="3 4">
    <name type="scientific">Cytobacillus kochii</name>
    <dbReference type="NCBI Taxonomy" id="859143"/>
    <lineage>
        <taxon>Bacteria</taxon>
        <taxon>Bacillati</taxon>
        <taxon>Bacillota</taxon>
        <taxon>Bacilli</taxon>
        <taxon>Bacillales</taxon>
        <taxon>Bacillaceae</taxon>
        <taxon>Cytobacillus</taxon>
    </lineage>
</organism>
<dbReference type="OrthoDB" id="5637at2"/>
<name>A0A248TES5_9BACI</name>
<accession>A0A248TES5</accession>
<dbReference type="Gene3D" id="3.30.565.40">
    <property type="entry name" value="Fervidobacterium nodosum Rt17-B1 like"/>
    <property type="match status" value="1"/>
</dbReference>
<evidence type="ECO:0000313" key="3">
    <source>
        <dbReference type="EMBL" id="ASV66659.1"/>
    </source>
</evidence>
<dbReference type="Gene3D" id="3.90.640.20">
    <property type="entry name" value="Heat-shock cognate protein, ATPase"/>
    <property type="match status" value="1"/>
</dbReference>
<evidence type="ECO:0000259" key="2">
    <source>
        <dbReference type="Pfam" id="PF13739"/>
    </source>
</evidence>
<evidence type="ECO:0000259" key="1">
    <source>
        <dbReference type="Pfam" id="PF11738"/>
    </source>
</evidence>
<protein>
    <recommendedName>
        <fullName evidence="5">DUF3298 domain-containing protein</fullName>
    </recommendedName>
</protein>
<feature type="domain" description="DUF3298" evidence="1">
    <location>
        <begin position="113"/>
        <end position="184"/>
    </location>
</feature>
<dbReference type="Pfam" id="PF13739">
    <property type="entry name" value="PdaC"/>
    <property type="match status" value="1"/>
</dbReference>
<dbReference type="Proteomes" id="UP000215137">
    <property type="component" value="Chromosome"/>
</dbReference>
<dbReference type="InterPro" id="IPR037126">
    <property type="entry name" value="PdaC/RsiV-like_sf"/>
</dbReference>
<dbReference type="KEGG" id="bko:CKF48_04580"/>
<keyword evidence="4" id="KW-1185">Reference proteome</keyword>
<feature type="domain" description="Deacetylase PdaC" evidence="2">
    <location>
        <begin position="20"/>
        <end position="94"/>
    </location>
</feature>